<reference evidence="5" key="1">
    <citation type="submission" date="2016-01" db="EMBL/GenBank/DDBJ databases">
        <authorList>
            <person name="Regsiter A."/>
            <person name="william w."/>
        </authorList>
    </citation>
    <scope>NUCLEOTIDE SEQUENCE</scope>
    <source>
        <strain evidence="5">NCPPB 1641</strain>
    </source>
</reference>
<evidence type="ECO:0000256" key="1">
    <source>
        <dbReference type="ARBA" id="ARBA00023015"/>
    </source>
</evidence>
<evidence type="ECO:0000313" key="6">
    <source>
        <dbReference type="Proteomes" id="UP000192140"/>
    </source>
</evidence>
<dbReference type="PRINTS" id="PR00032">
    <property type="entry name" value="HTHARAC"/>
</dbReference>
<dbReference type="InterPro" id="IPR018060">
    <property type="entry name" value="HTH_AraC"/>
</dbReference>
<evidence type="ECO:0000256" key="3">
    <source>
        <dbReference type="ARBA" id="ARBA00023163"/>
    </source>
</evidence>
<keyword evidence="2" id="KW-0238">DNA-binding</keyword>
<dbReference type="GO" id="GO:0043565">
    <property type="term" value="F:sequence-specific DNA binding"/>
    <property type="evidence" value="ECO:0007669"/>
    <property type="project" value="InterPro"/>
</dbReference>
<dbReference type="EMBL" id="FCNP01000050">
    <property type="protein sequence ID" value="CVI64037.1"/>
    <property type="molecule type" value="Genomic_DNA"/>
</dbReference>
<dbReference type="AlphaFoldDB" id="A0A1S7UAW7"/>
<dbReference type="SUPFAM" id="SSF51182">
    <property type="entry name" value="RmlC-like cupins"/>
    <property type="match status" value="1"/>
</dbReference>
<dbReference type="SUPFAM" id="SSF46689">
    <property type="entry name" value="Homeodomain-like"/>
    <property type="match status" value="1"/>
</dbReference>
<dbReference type="InterPro" id="IPR014710">
    <property type="entry name" value="RmlC-like_jellyroll"/>
</dbReference>
<dbReference type="InterPro" id="IPR050204">
    <property type="entry name" value="AraC_XylS_family_regulators"/>
</dbReference>
<evidence type="ECO:0000313" key="5">
    <source>
        <dbReference type="EMBL" id="CVI64037.1"/>
    </source>
</evidence>
<keyword evidence="1" id="KW-0805">Transcription regulation</keyword>
<gene>
    <name evidence="5" type="ORF">AGR7A_pAt30085</name>
</gene>
<keyword evidence="3" id="KW-0804">Transcription</keyword>
<protein>
    <submittedName>
        <fullName evidence="5">Transcriptional regulatory protein AraC family</fullName>
    </submittedName>
</protein>
<sequence>MFTEFETRRTPVREKLDSWREAVSEKLVFVNCSAGGSSDFDGAFSVVSAGECGLASLQGSRHQAIRDRASIRKTGDDFYMLFLQQVGWMNVAIDDQEFEIRPGDFFFYDASVPHRLSFEQSFKHIAVRIPRNLVDRNWRALGKRGCFQLTPKDPLGRIASAALDASAMSIARMSDDDLEIAVHNVVDLFAAGAGKGHTLETPHHGRGTDITFARARSIIQARLKDCDLTPDTIAAELRISRRALNKLFEKEGLGPMEFVILERLEQAARDLSSPLQRSLSVSEIAFRWGFKNTSHFAKRFRQHFGMMPSELRHH</sequence>
<accession>A0A1S7UAW7</accession>
<dbReference type="GO" id="GO:0003700">
    <property type="term" value="F:DNA-binding transcription factor activity"/>
    <property type="evidence" value="ECO:0007669"/>
    <property type="project" value="InterPro"/>
</dbReference>
<evidence type="ECO:0000256" key="2">
    <source>
        <dbReference type="ARBA" id="ARBA00023125"/>
    </source>
</evidence>
<dbReference type="InterPro" id="IPR035418">
    <property type="entry name" value="AraC-bd_2"/>
</dbReference>
<dbReference type="PANTHER" id="PTHR46796:SF6">
    <property type="entry name" value="ARAC SUBFAMILY"/>
    <property type="match status" value="1"/>
</dbReference>
<organism evidence="5 6">
    <name type="scientific">Agrobacterium deltaense NCPPB 1641</name>
    <dbReference type="NCBI Taxonomy" id="1183425"/>
    <lineage>
        <taxon>Bacteria</taxon>
        <taxon>Pseudomonadati</taxon>
        <taxon>Pseudomonadota</taxon>
        <taxon>Alphaproteobacteria</taxon>
        <taxon>Hyphomicrobiales</taxon>
        <taxon>Rhizobiaceae</taxon>
        <taxon>Rhizobium/Agrobacterium group</taxon>
        <taxon>Agrobacterium</taxon>
    </lineage>
</organism>
<comment type="caution">
    <text evidence="5">The sequence shown here is derived from an EMBL/GenBank/DDBJ whole genome shotgun (WGS) entry which is preliminary data.</text>
</comment>
<dbReference type="RefSeq" id="WP_080855325.1">
    <property type="nucleotide sequence ID" value="NZ_LT009777.1"/>
</dbReference>
<name>A0A1S7UAW7_9HYPH</name>
<feature type="domain" description="HTH araC/xylS-type" evidence="4">
    <location>
        <begin position="213"/>
        <end position="314"/>
    </location>
</feature>
<dbReference type="Proteomes" id="UP000192140">
    <property type="component" value="Unassembled WGS sequence"/>
</dbReference>
<dbReference type="InterPro" id="IPR011051">
    <property type="entry name" value="RmlC_Cupin_sf"/>
</dbReference>
<dbReference type="InterPro" id="IPR009057">
    <property type="entry name" value="Homeodomain-like_sf"/>
</dbReference>
<dbReference type="Pfam" id="PF12833">
    <property type="entry name" value="HTH_18"/>
    <property type="match status" value="1"/>
</dbReference>
<keyword evidence="6" id="KW-1185">Reference proteome</keyword>
<dbReference type="Gene3D" id="2.60.120.10">
    <property type="entry name" value="Jelly Rolls"/>
    <property type="match status" value="1"/>
</dbReference>
<dbReference type="PANTHER" id="PTHR46796">
    <property type="entry name" value="HTH-TYPE TRANSCRIPTIONAL ACTIVATOR RHAS-RELATED"/>
    <property type="match status" value="1"/>
</dbReference>
<dbReference type="InterPro" id="IPR020449">
    <property type="entry name" value="Tscrpt_reg_AraC-type_HTH"/>
</dbReference>
<dbReference type="SMART" id="SM00342">
    <property type="entry name" value="HTH_ARAC"/>
    <property type="match status" value="1"/>
</dbReference>
<proteinExistence type="predicted"/>
<dbReference type="PROSITE" id="PS01124">
    <property type="entry name" value="HTH_ARAC_FAMILY_2"/>
    <property type="match status" value="1"/>
</dbReference>
<dbReference type="Pfam" id="PF14525">
    <property type="entry name" value="AraC_binding_2"/>
    <property type="match status" value="1"/>
</dbReference>
<evidence type="ECO:0000259" key="4">
    <source>
        <dbReference type="PROSITE" id="PS01124"/>
    </source>
</evidence>
<dbReference type="Gene3D" id="1.10.10.60">
    <property type="entry name" value="Homeodomain-like"/>
    <property type="match status" value="1"/>
</dbReference>